<dbReference type="Gene3D" id="1.25.40.20">
    <property type="entry name" value="Ankyrin repeat-containing domain"/>
    <property type="match status" value="1"/>
</dbReference>
<reference evidence="2" key="1">
    <citation type="submission" date="2023-06" db="EMBL/GenBank/DDBJ databases">
        <title>Genome-scale phylogeny and comparative genomics of the fungal order Sordariales.</title>
        <authorList>
            <consortium name="Lawrence Berkeley National Laboratory"/>
            <person name="Hensen N."/>
            <person name="Bonometti L."/>
            <person name="Westerberg I."/>
            <person name="Brannstrom I.O."/>
            <person name="Guillou S."/>
            <person name="Cros-Aarteil S."/>
            <person name="Calhoun S."/>
            <person name="Haridas S."/>
            <person name="Kuo A."/>
            <person name="Mondo S."/>
            <person name="Pangilinan J."/>
            <person name="Riley R."/>
            <person name="Labutti K."/>
            <person name="Andreopoulos B."/>
            <person name="Lipzen A."/>
            <person name="Chen C."/>
            <person name="Yanf M."/>
            <person name="Daum C."/>
            <person name="Ng V."/>
            <person name="Clum A."/>
            <person name="Steindorff A."/>
            <person name="Ohm R."/>
            <person name="Martin F."/>
            <person name="Silar P."/>
            <person name="Natvig D."/>
            <person name="Lalanne C."/>
            <person name="Gautier V."/>
            <person name="Ament-Velasquez S.L."/>
            <person name="Kruys A."/>
            <person name="Hutchinson M.I."/>
            <person name="Powell A.J."/>
            <person name="Barry K."/>
            <person name="Miller A.N."/>
            <person name="Grigoriev I.V."/>
            <person name="Debuchy R."/>
            <person name="Gladieux P."/>
            <person name="Thoren M.H."/>
            <person name="Johannesson H."/>
        </authorList>
    </citation>
    <scope>NUCLEOTIDE SEQUENCE</scope>
    <source>
        <strain evidence="2">CBS 606.72</strain>
    </source>
</reference>
<keyword evidence="3" id="KW-1185">Reference proteome</keyword>
<dbReference type="Proteomes" id="UP001175000">
    <property type="component" value="Unassembled WGS sequence"/>
</dbReference>
<gene>
    <name evidence="2" type="ORF">B0T14DRAFT_508371</name>
</gene>
<dbReference type="PANTHER" id="PTHR10622:SF12">
    <property type="entry name" value="HET DOMAIN-CONTAINING PROTEIN"/>
    <property type="match status" value="1"/>
</dbReference>
<protein>
    <submittedName>
        <fullName evidence="2">Heterokaryon incompatibility protein-domain-containing protein</fullName>
    </submittedName>
</protein>
<evidence type="ECO:0000259" key="1">
    <source>
        <dbReference type="Pfam" id="PF06985"/>
    </source>
</evidence>
<comment type="caution">
    <text evidence="2">The sequence shown here is derived from an EMBL/GenBank/DDBJ whole genome shotgun (WGS) entry which is preliminary data.</text>
</comment>
<organism evidence="2 3">
    <name type="scientific">Immersiella caudata</name>
    <dbReference type="NCBI Taxonomy" id="314043"/>
    <lineage>
        <taxon>Eukaryota</taxon>
        <taxon>Fungi</taxon>
        <taxon>Dikarya</taxon>
        <taxon>Ascomycota</taxon>
        <taxon>Pezizomycotina</taxon>
        <taxon>Sordariomycetes</taxon>
        <taxon>Sordariomycetidae</taxon>
        <taxon>Sordariales</taxon>
        <taxon>Lasiosphaeriaceae</taxon>
        <taxon>Immersiella</taxon>
    </lineage>
</organism>
<dbReference type="SUPFAM" id="SSF48403">
    <property type="entry name" value="Ankyrin repeat"/>
    <property type="match status" value="1"/>
</dbReference>
<feature type="domain" description="Heterokaryon incompatibility" evidence="1">
    <location>
        <begin position="21"/>
        <end position="155"/>
    </location>
</feature>
<evidence type="ECO:0000313" key="3">
    <source>
        <dbReference type="Proteomes" id="UP001175000"/>
    </source>
</evidence>
<dbReference type="InterPro" id="IPR010730">
    <property type="entry name" value="HET"/>
</dbReference>
<dbReference type="PANTHER" id="PTHR10622">
    <property type="entry name" value="HET DOMAIN-CONTAINING PROTEIN"/>
    <property type="match status" value="1"/>
</dbReference>
<evidence type="ECO:0000313" key="2">
    <source>
        <dbReference type="EMBL" id="KAK0634095.1"/>
    </source>
</evidence>
<name>A0AA39XJA1_9PEZI</name>
<dbReference type="AlphaFoldDB" id="A0AA39XJA1"/>
<sequence>MRLINTATHALEYFEGDPPLYVILSHRWGKEEVLFQDIQNGTAKTKSAYSKIERTCALAAQLGIDYAWIDTCCIDKSSSAELSESINSMYRWYEESTICYAYLDDLPTTWIPSGNMLKDYETSDQWLLGQQAIRLNGRDTFQRCKWFTRGWTLQELLAPSAVVFLNSNWEEVGTKLSLWWLITERTGISGAVLHGKDIHSTSVAQRMSWAADRETTRVEDKAYCLLGLFGISMPLLYGERENAFLRLQQEIIRVSSDYSIFAWDLSNLNDVIVGHGNMLAAGPHCFRFGSWSVKCSEESTAAITTNSEGIHLALRLGEPGPGWSHDWLGPVCDAWLPCTHYDKEHGWRPVVLFLSTVGGLYKRVPSLFPPRIQSAYIDKLTKPIQFTNIRASQSNQISSKRQSVLQMVTRDDQVPVLESLLDKGIGKIARKRDCESAMEHAILSGQHRALQVLLEHGLKGENRTDVSKSYLSTLLELGPRDTMFRETTRILIQNGLSPGERESLVISLLLGMRGELNASRRTIVMSIAVALDVEARRNIHGYMQSGKVDIDPERKRIITSILHFSLGF</sequence>
<proteinExistence type="predicted"/>
<dbReference type="InterPro" id="IPR036770">
    <property type="entry name" value="Ankyrin_rpt-contain_sf"/>
</dbReference>
<accession>A0AA39XJA1</accession>
<dbReference type="Pfam" id="PF06985">
    <property type="entry name" value="HET"/>
    <property type="match status" value="1"/>
</dbReference>
<dbReference type="EMBL" id="JAULSU010000001">
    <property type="protein sequence ID" value="KAK0634095.1"/>
    <property type="molecule type" value="Genomic_DNA"/>
</dbReference>